<dbReference type="Pfam" id="PF03633">
    <property type="entry name" value="Glyco_hydro_65C"/>
    <property type="match status" value="1"/>
</dbReference>
<feature type="domain" description="Glycoside hydrolase family 65 C-terminal" evidence="3">
    <location>
        <begin position="1257"/>
        <end position="1317"/>
    </location>
</feature>
<dbReference type="Pfam" id="PF00702">
    <property type="entry name" value="Hydrolase"/>
    <property type="match status" value="1"/>
</dbReference>
<name>A0A6L7GUG3_9ACTN</name>
<dbReference type="RefSeq" id="WP_160902468.1">
    <property type="nucleotide sequence ID" value="NZ_CP102850.1"/>
</dbReference>
<dbReference type="Pfam" id="PF03636">
    <property type="entry name" value="Glyco_hydro_65N"/>
    <property type="match status" value="1"/>
</dbReference>
<dbReference type="Gene3D" id="1.50.10.10">
    <property type="match status" value="1"/>
</dbReference>
<dbReference type="InterPro" id="IPR037018">
    <property type="entry name" value="GH65_N"/>
</dbReference>
<dbReference type="InterPro" id="IPR036412">
    <property type="entry name" value="HAD-like_sf"/>
</dbReference>
<dbReference type="NCBIfam" id="TIGR00685">
    <property type="entry name" value="T6PP"/>
    <property type="match status" value="1"/>
</dbReference>
<dbReference type="GO" id="GO:0004805">
    <property type="term" value="F:trehalose-phosphatase activity"/>
    <property type="evidence" value="ECO:0007669"/>
    <property type="project" value="UniProtKB-EC"/>
</dbReference>
<dbReference type="CDD" id="cd01627">
    <property type="entry name" value="HAD_TPP"/>
    <property type="match status" value="1"/>
</dbReference>
<dbReference type="Gene3D" id="2.70.98.40">
    <property type="entry name" value="Glycoside hydrolase, family 65, N-terminal domain"/>
    <property type="match status" value="1"/>
</dbReference>
<dbReference type="InterPro" id="IPR006379">
    <property type="entry name" value="HAD-SF_hydro_IIB"/>
</dbReference>
<protein>
    <submittedName>
        <fullName evidence="5">Trehalose-phosphatase</fullName>
        <ecNumber evidence="5">3.1.3.12</ecNumber>
    </submittedName>
</protein>
<dbReference type="EC" id="3.1.3.12" evidence="5"/>
<evidence type="ECO:0000259" key="4">
    <source>
        <dbReference type="Pfam" id="PF03636"/>
    </source>
</evidence>
<dbReference type="PANTHER" id="PTHR11051:SF8">
    <property type="entry name" value="PROTEIN-GLUCOSYLGALACTOSYLHYDROXYLYSINE GLUCOSIDASE"/>
    <property type="match status" value="1"/>
</dbReference>
<sequence>MTMSEEAAPVEHTTRRTVIIDARLHDAVILDLDGVVADTAAVHAAAWQEVFDDLLLRHADRAGADCGSFTDDDYRTLVDGKPVDAGVTDFLGYRGITIERGHRDDPPATDSVWGLANRKAQRFRELLERDGVRPIESAIALIHRLRAFGITCGVVSSSRHCAHVLDAAGVGDLFAARIDGVVAEELGLQGTPDPAPLLECATRLGTRPSRCVVIEAADVGVEAARRGGFAQVIGVEDSAHAATLRSRGADAVVGDLVEIRVRLGGAHISTKPDARTYLDHLHAIAATRTPALFFDFDGTLSNIVGDPAAATLVDGAADVLTRLAGLCPVAVISGRDVPDVRDRVGLSGIWYAGSHGVELVGPAGEHHINDVAQGSTAQVDAAATELRGRLGAIPGLLLEHKQFSLAVHYRNADPGRVDEITSAAHRAGTQQGLRIMHGRMVIELRPDVDWDKGQALRWILDRMHVPADSVPIYFGDDLTDEDAFDQVATTGLGIVVRATENADRRSAAQFAVDSPDAVPRLLGRIADLLEESREPSSAWSLTYDAYDPHEEKLREALCTVGNGYLATRGCAPESDAGQVHYPGTYAAGVFNRLIDRIGDADIDNESMVNLPNWLPLTFRIDGGPWFDIDDVELLSYQQSLDLRRAVLTRTITFRDAQDHTSTLRQRRFVSMAQPHVCALETTIVAVDWSGTIEFRSSIDGNVRNSLVERYRELAGDHLTAHEISVLSPDSVLLRVQTNQSRIGVAMAARTTLWRGDERLPARSDLIDEAGRIGHLLAIDVTAGQSVTVEKVVTFYTARDHGIAEPGEAASRLLSRTGRFRELFADHARAFVKLWDLFCIDVDGHAEAQRVIRVHLLHLLVVVSDHTAELDVGVPARGLHGEAYRGHIFWDELFVLPVLNPRLPALTKALLRYRYRRLPEARRLAVEAGYRGAMFPWQSGSDGREESQKLHLNPRSGHWNPDPSARQHHIGLAVAYNVWQYFQVTSDLEFLVESGTELLVEIARFWTSLATYDPAHDRYVIRGVIGPDEFHAGYPGAPYDGIDNNAFTNVMVVWVIRRALDALRTIPQRDRVNLLDEIGLREPELEHWRELSCRMFVPFHDGTISQFEGYEKLAELDWDAYRARYGNIQRLDRILEAEGDDVSAYRASKQADVLMLFYLMSADELRDLLGHLGYEFAAEAIPHTIDYYMARTSHGSTLSSVVHAWVLARSQRARAVDFFERVLLSDVADIQGGTTSEGIHLAAMAGSIDLLQRCFTGLEMRADRLILNPAWPTSLGTLSFRIFYRGHRLQLRISGSGVRISSERRTVEPITVQCRDDVRTLGPGGVLRFG</sequence>
<dbReference type="InterPro" id="IPR003337">
    <property type="entry name" value="Trehalose_PPase"/>
</dbReference>
<dbReference type="SUPFAM" id="SSF48208">
    <property type="entry name" value="Six-hairpin glycosidases"/>
    <property type="match status" value="1"/>
</dbReference>
<accession>A0A6L7GUG3</accession>
<dbReference type="InterPro" id="IPR011013">
    <property type="entry name" value="Gal_mutarotase_sf_dom"/>
</dbReference>
<keyword evidence="6" id="KW-1185">Reference proteome</keyword>
<evidence type="ECO:0000256" key="1">
    <source>
        <dbReference type="ARBA" id="ARBA00023295"/>
    </source>
</evidence>
<keyword evidence="1" id="KW-0326">Glycosidase</keyword>
<evidence type="ECO:0000313" key="5">
    <source>
        <dbReference type="EMBL" id="MXP22305.1"/>
    </source>
</evidence>
<dbReference type="InterPro" id="IPR012341">
    <property type="entry name" value="6hp_glycosidase-like_sf"/>
</dbReference>
<dbReference type="Pfam" id="PF02358">
    <property type="entry name" value="Trehalose_PPase"/>
    <property type="match status" value="1"/>
</dbReference>
<evidence type="ECO:0000313" key="6">
    <source>
        <dbReference type="Proteomes" id="UP000475545"/>
    </source>
</evidence>
<dbReference type="Proteomes" id="UP000475545">
    <property type="component" value="Unassembled WGS sequence"/>
</dbReference>
<dbReference type="EMBL" id="WMBR01000003">
    <property type="protein sequence ID" value="MXP22305.1"/>
    <property type="molecule type" value="Genomic_DNA"/>
</dbReference>
<dbReference type="Gene3D" id="3.40.50.1000">
    <property type="entry name" value="HAD superfamily/HAD-like"/>
    <property type="match status" value="2"/>
</dbReference>
<dbReference type="InterPro" id="IPR023198">
    <property type="entry name" value="PGP-like_dom2"/>
</dbReference>
<dbReference type="GO" id="GO:0005992">
    <property type="term" value="P:trehalose biosynthetic process"/>
    <property type="evidence" value="ECO:0007669"/>
    <property type="project" value="InterPro"/>
</dbReference>
<dbReference type="SUPFAM" id="SSF56784">
    <property type="entry name" value="HAD-like"/>
    <property type="match status" value="2"/>
</dbReference>
<dbReference type="Pfam" id="PF03632">
    <property type="entry name" value="Glyco_hydro_65m"/>
    <property type="match status" value="1"/>
</dbReference>
<gene>
    <name evidence="5" type="primary">otsB</name>
    <name evidence="5" type="ORF">GIY30_13255</name>
</gene>
<organism evidence="5 6">
    <name type="scientific">Gordonia mangrovi</name>
    <dbReference type="NCBI Taxonomy" id="2665643"/>
    <lineage>
        <taxon>Bacteria</taxon>
        <taxon>Bacillati</taxon>
        <taxon>Actinomycetota</taxon>
        <taxon>Actinomycetes</taxon>
        <taxon>Mycobacteriales</taxon>
        <taxon>Gordoniaceae</taxon>
        <taxon>Gordonia</taxon>
    </lineage>
</organism>
<dbReference type="InterPro" id="IPR008928">
    <property type="entry name" value="6-hairpin_glycosidase_sf"/>
</dbReference>
<dbReference type="FunFam" id="1.50.10.10:FF:000053">
    <property type="entry name" value="Putative glycosyl hydrolase"/>
    <property type="match status" value="1"/>
</dbReference>
<dbReference type="PANTHER" id="PTHR11051">
    <property type="entry name" value="GLYCOSYL HYDROLASE-RELATED"/>
    <property type="match status" value="1"/>
</dbReference>
<dbReference type="GO" id="GO:0016757">
    <property type="term" value="F:glycosyltransferase activity"/>
    <property type="evidence" value="ECO:0007669"/>
    <property type="project" value="UniProtKB-ARBA"/>
</dbReference>
<dbReference type="Gene3D" id="2.60.420.10">
    <property type="entry name" value="Maltose phosphorylase, domain 3"/>
    <property type="match status" value="1"/>
</dbReference>
<feature type="domain" description="Glycoside hydrolase family 65 N-terminal" evidence="4">
    <location>
        <begin position="542"/>
        <end position="798"/>
    </location>
</feature>
<dbReference type="GO" id="GO:0004553">
    <property type="term" value="F:hydrolase activity, hydrolyzing O-glycosyl compounds"/>
    <property type="evidence" value="ECO:0007669"/>
    <property type="project" value="TreeGrafter"/>
</dbReference>
<dbReference type="InterPro" id="IPR005195">
    <property type="entry name" value="Glyco_hydro_65_M"/>
</dbReference>
<dbReference type="InterPro" id="IPR005196">
    <property type="entry name" value="Glyco_hydro_65_N"/>
</dbReference>
<dbReference type="InterPro" id="IPR023214">
    <property type="entry name" value="HAD_sf"/>
</dbReference>
<dbReference type="Gene3D" id="1.10.150.240">
    <property type="entry name" value="Putative phosphatase, domain 2"/>
    <property type="match status" value="1"/>
</dbReference>
<dbReference type="SUPFAM" id="SSF74650">
    <property type="entry name" value="Galactose mutarotase-like"/>
    <property type="match status" value="1"/>
</dbReference>
<reference evidence="5 6" key="1">
    <citation type="submission" date="2019-11" db="EMBL/GenBank/DDBJ databases">
        <title>Gordonia sp. nov., a novel actinobacterium isolated from mangrove soil in Hainan.</title>
        <authorList>
            <person name="Huang X."/>
            <person name="Xie Y."/>
            <person name="Chu X."/>
            <person name="Xiao K."/>
        </authorList>
    </citation>
    <scope>NUCLEOTIDE SEQUENCE [LARGE SCALE GENOMIC DNA]</scope>
    <source>
        <strain evidence="5 6">HNM0687</strain>
    </source>
</reference>
<dbReference type="Gene3D" id="3.30.70.1020">
    <property type="entry name" value="Trehalose-6-phosphate phosphatase related protein, domain 2"/>
    <property type="match status" value="1"/>
</dbReference>
<dbReference type="NCBIfam" id="TIGR01484">
    <property type="entry name" value="HAD-SF-IIB"/>
    <property type="match status" value="1"/>
</dbReference>
<dbReference type="InterPro" id="IPR005194">
    <property type="entry name" value="Glyco_hydro_65_C"/>
</dbReference>
<proteinExistence type="predicted"/>
<keyword evidence="5" id="KW-0378">Hydrolase</keyword>
<dbReference type="GO" id="GO:0030246">
    <property type="term" value="F:carbohydrate binding"/>
    <property type="evidence" value="ECO:0007669"/>
    <property type="project" value="InterPro"/>
</dbReference>
<evidence type="ECO:0000259" key="3">
    <source>
        <dbReference type="Pfam" id="PF03633"/>
    </source>
</evidence>
<comment type="caution">
    <text evidence="5">The sequence shown here is derived from an EMBL/GenBank/DDBJ whole genome shotgun (WGS) entry which is preliminary data.</text>
</comment>
<evidence type="ECO:0000259" key="2">
    <source>
        <dbReference type="Pfam" id="PF03632"/>
    </source>
</evidence>
<feature type="domain" description="Glycoside hydrolase family 65 central catalytic" evidence="2">
    <location>
        <begin position="852"/>
        <end position="1247"/>
    </location>
</feature>